<keyword evidence="4" id="KW-1185">Reference proteome</keyword>
<dbReference type="EMBL" id="BMGP01000005">
    <property type="protein sequence ID" value="GGF34156.1"/>
    <property type="molecule type" value="Genomic_DNA"/>
</dbReference>
<gene>
    <name evidence="3" type="ORF">GCM10011399_29180</name>
</gene>
<comment type="similarity">
    <text evidence="1">Belongs to the AHA1 family.</text>
</comment>
<organism evidence="3 4">
    <name type="scientific">Subtercola lobariae</name>
    <dbReference type="NCBI Taxonomy" id="1588641"/>
    <lineage>
        <taxon>Bacteria</taxon>
        <taxon>Bacillati</taxon>
        <taxon>Actinomycetota</taxon>
        <taxon>Actinomycetes</taxon>
        <taxon>Micrococcales</taxon>
        <taxon>Microbacteriaceae</taxon>
        <taxon>Subtercola</taxon>
    </lineage>
</organism>
<dbReference type="InterPro" id="IPR023393">
    <property type="entry name" value="START-like_dom_sf"/>
</dbReference>
<evidence type="ECO:0000313" key="4">
    <source>
        <dbReference type="Proteomes" id="UP000598775"/>
    </source>
</evidence>
<name>A0A917BBH5_9MICO</name>
<proteinExistence type="inferred from homology"/>
<evidence type="ECO:0000256" key="1">
    <source>
        <dbReference type="ARBA" id="ARBA00006817"/>
    </source>
</evidence>
<dbReference type="RefSeq" id="WP_188679417.1">
    <property type="nucleotide sequence ID" value="NZ_BMGP01000005.1"/>
</dbReference>
<dbReference type="Gene3D" id="3.30.530.20">
    <property type="match status" value="1"/>
</dbReference>
<evidence type="ECO:0000313" key="3">
    <source>
        <dbReference type="EMBL" id="GGF34156.1"/>
    </source>
</evidence>
<sequence length="162" mass="18074">MTNPTTLTATPGLPYVDTVREFEATPEQLFRAQTDPDLVAQWLGPRELEMTVLEYDVRPGGSYRYIHTDPASGTEYVFRGVFHTVEKATLLIQTFEWEGAPGQVSLDTSRYEDLGGRTRLHQHSVFPSVEVRDAMVSSGMERGVVDSMNRLDELLAGAGLPR</sequence>
<comment type="caution">
    <text evidence="3">The sequence shown here is derived from an EMBL/GenBank/DDBJ whole genome shotgun (WGS) entry which is preliminary data.</text>
</comment>
<dbReference type="AlphaFoldDB" id="A0A917BBH5"/>
<dbReference type="InterPro" id="IPR013538">
    <property type="entry name" value="ASHA1/2-like_C"/>
</dbReference>
<dbReference type="SUPFAM" id="SSF55961">
    <property type="entry name" value="Bet v1-like"/>
    <property type="match status" value="1"/>
</dbReference>
<dbReference type="CDD" id="cd07826">
    <property type="entry name" value="SRPBCC_CalC_Aha1-like_9"/>
    <property type="match status" value="1"/>
</dbReference>
<reference evidence="3 4" key="1">
    <citation type="journal article" date="2014" name="Int. J. Syst. Evol. Microbiol.">
        <title>Complete genome sequence of Corynebacterium casei LMG S-19264T (=DSM 44701T), isolated from a smear-ripened cheese.</title>
        <authorList>
            <consortium name="US DOE Joint Genome Institute (JGI-PGF)"/>
            <person name="Walter F."/>
            <person name="Albersmeier A."/>
            <person name="Kalinowski J."/>
            <person name="Ruckert C."/>
        </authorList>
    </citation>
    <scope>NUCLEOTIDE SEQUENCE [LARGE SCALE GENOMIC DNA]</scope>
    <source>
        <strain evidence="3 4">CGMCC 1.12976</strain>
    </source>
</reference>
<dbReference type="Proteomes" id="UP000598775">
    <property type="component" value="Unassembled WGS sequence"/>
</dbReference>
<feature type="domain" description="Activator of Hsp90 ATPase homologue 1/2-like C-terminal" evidence="2">
    <location>
        <begin position="24"/>
        <end position="155"/>
    </location>
</feature>
<evidence type="ECO:0000259" key="2">
    <source>
        <dbReference type="Pfam" id="PF08327"/>
    </source>
</evidence>
<protein>
    <submittedName>
        <fullName evidence="3">ATPase</fullName>
    </submittedName>
</protein>
<dbReference type="Pfam" id="PF08327">
    <property type="entry name" value="AHSA1"/>
    <property type="match status" value="1"/>
</dbReference>
<accession>A0A917BBH5</accession>